<name>A0A3N0BWM5_9MICC</name>
<dbReference type="AlphaFoldDB" id="A0A3N0BWM5"/>
<sequence>MLSQQIATFVAAAGEAAHEELAPLWAEPWVFGVVMFVILLVLMFITLSYSNLGLRHEIVEEHADPHRQHPNKHDHGQGH</sequence>
<dbReference type="RefSeq" id="WP_123255692.1">
    <property type="nucleotide sequence ID" value="NZ_RBED01000104.1"/>
</dbReference>
<dbReference type="EMBL" id="RBED01000104">
    <property type="protein sequence ID" value="RNL53866.1"/>
    <property type="molecule type" value="Genomic_DNA"/>
</dbReference>
<comment type="caution">
    <text evidence="2">The sequence shown here is derived from an EMBL/GenBank/DDBJ whole genome shotgun (WGS) entry which is preliminary data.</text>
</comment>
<keyword evidence="1" id="KW-1133">Transmembrane helix</keyword>
<evidence type="ECO:0000313" key="3">
    <source>
        <dbReference type="Proteomes" id="UP000273807"/>
    </source>
</evidence>
<evidence type="ECO:0000313" key="2">
    <source>
        <dbReference type="EMBL" id="RNL53866.1"/>
    </source>
</evidence>
<protein>
    <submittedName>
        <fullName evidence="2">Uncharacterized protein</fullName>
    </submittedName>
</protein>
<keyword evidence="1" id="KW-0472">Membrane</keyword>
<feature type="transmembrane region" description="Helical" evidence="1">
    <location>
        <begin position="29"/>
        <end position="49"/>
    </location>
</feature>
<reference evidence="2 3" key="1">
    <citation type="submission" date="2018-10" db="EMBL/GenBank/DDBJ databases">
        <title>Genome sequencing of Arthrobacter oryzae TNB02.</title>
        <authorList>
            <person name="Cho Y.-J."/>
            <person name="Cho A."/>
            <person name="Kim O.-S."/>
        </authorList>
    </citation>
    <scope>NUCLEOTIDE SEQUENCE [LARGE SCALE GENOMIC DNA]</scope>
    <source>
        <strain evidence="2 3">TNB02</strain>
    </source>
</reference>
<evidence type="ECO:0000256" key="1">
    <source>
        <dbReference type="SAM" id="Phobius"/>
    </source>
</evidence>
<proteinExistence type="predicted"/>
<keyword evidence="3" id="KW-1185">Reference proteome</keyword>
<organism evidence="2 3">
    <name type="scientific">Arthrobacter oryzae</name>
    <dbReference type="NCBI Taxonomy" id="409290"/>
    <lineage>
        <taxon>Bacteria</taxon>
        <taxon>Bacillati</taxon>
        <taxon>Actinomycetota</taxon>
        <taxon>Actinomycetes</taxon>
        <taxon>Micrococcales</taxon>
        <taxon>Micrococcaceae</taxon>
        <taxon>Arthrobacter</taxon>
    </lineage>
</organism>
<accession>A0A3N0BWM5</accession>
<dbReference type="Proteomes" id="UP000273807">
    <property type="component" value="Unassembled WGS sequence"/>
</dbReference>
<dbReference type="OrthoDB" id="4965501at2"/>
<keyword evidence="1" id="KW-0812">Transmembrane</keyword>
<gene>
    <name evidence="2" type="ORF">D7003_12125</name>
</gene>